<dbReference type="InterPro" id="IPR001279">
    <property type="entry name" value="Metallo-B-lactamas"/>
</dbReference>
<evidence type="ECO:0000256" key="2">
    <source>
        <dbReference type="ARBA" id="ARBA00022723"/>
    </source>
</evidence>
<dbReference type="AlphaFoldDB" id="A0A1G6BMG7"/>
<dbReference type="Pfam" id="PF00753">
    <property type="entry name" value="Lactamase_B"/>
    <property type="match status" value="1"/>
</dbReference>
<protein>
    <submittedName>
        <fullName evidence="6">Glyoxylase, beta-lactamase superfamily II</fullName>
    </submittedName>
</protein>
<evidence type="ECO:0000256" key="3">
    <source>
        <dbReference type="ARBA" id="ARBA00022801"/>
    </source>
</evidence>
<dbReference type="GO" id="GO:0016787">
    <property type="term" value="F:hydrolase activity"/>
    <property type="evidence" value="ECO:0007669"/>
    <property type="project" value="UniProtKB-KW"/>
</dbReference>
<evidence type="ECO:0000313" key="6">
    <source>
        <dbReference type="EMBL" id="SDB21802.1"/>
    </source>
</evidence>
<sequence length="211" mass="23950">MEILRLLNHVARENTYLLIKDNGIIVVDPGSEGDAIVAKIKELNKPVVAILLTHTHYDHIMSLDLVRARFNNPPVYVSDKEASWLYTPEMNLSGLSRHDDMDDVIMKPAEEVFQYDEAYDLDGFQFKVVKTPGHSWGGVSFIFPSEELVITGDALFRESVGRTDLPTSNFDDLISGIRENLFTLPNHYTVYPGHGWSTTIGHEKNFNPFFH</sequence>
<keyword evidence="2" id="KW-0479">Metal-binding</keyword>
<dbReference type="InterPro" id="IPR051453">
    <property type="entry name" value="MBL_Glyoxalase_II"/>
</dbReference>
<evidence type="ECO:0000256" key="1">
    <source>
        <dbReference type="ARBA" id="ARBA00001947"/>
    </source>
</evidence>
<dbReference type="EMBL" id="FMXP01000013">
    <property type="protein sequence ID" value="SDB21802.1"/>
    <property type="molecule type" value="Genomic_DNA"/>
</dbReference>
<dbReference type="GO" id="GO:0046872">
    <property type="term" value="F:metal ion binding"/>
    <property type="evidence" value="ECO:0007669"/>
    <property type="project" value="UniProtKB-KW"/>
</dbReference>
<name>A0A1G6BMG7_9STRE</name>
<dbReference type="eggNOG" id="COG0491">
    <property type="taxonomic scope" value="Bacteria"/>
</dbReference>
<keyword evidence="7" id="KW-1185">Reference proteome</keyword>
<evidence type="ECO:0000313" key="7">
    <source>
        <dbReference type="Proteomes" id="UP000182508"/>
    </source>
</evidence>
<dbReference type="PANTHER" id="PTHR46233">
    <property type="entry name" value="HYDROXYACYLGLUTATHIONE HYDROLASE GLOC"/>
    <property type="match status" value="1"/>
</dbReference>
<proteinExistence type="predicted"/>
<evidence type="ECO:0000259" key="5">
    <source>
        <dbReference type="SMART" id="SM00849"/>
    </source>
</evidence>
<dbReference type="Gene3D" id="3.60.15.10">
    <property type="entry name" value="Ribonuclease Z/Hydroxyacylglutathione hydrolase-like"/>
    <property type="match status" value="1"/>
</dbReference>
<dbReference type="InterPro" id="IPR036866">
    <property type="entry name" value="RibonucZ/Hydroxyglut_hydro"/>
</dbReference>
<reference evidence="6 7" key="1">
    <citation type="submission" date="2016-10" db="EMBL/GenBank/DDBJ databases">
        <authorList>
            <person name="de Groot N.N."/>
        </authorList>
    </citation>
    <scope>NUCLEOTIDE SEQUENCE [LARGE SCALE GENOMIC DNA]</scope>
    <source>
        <strain evidence="6 7">A-4</strain>
    </source>
</reference>
<dbReference type="Proteomes" id="UP000182508">
    <property type="component" value="Unassembled WGS sequence"/>
</dbReference>
<evidence type="ECO:0000256" key="4">
    <source>
        <dbReference type="ARBA" id="ARBA00022833"/>
    </source>
</evidence>
<dbReference type="PANTHER" id="PTHR46233:SF3">
    <property type="entry name" value="HYDROXYACYLGLUTATHIONE HYDROLASE GLOC"/>
    <property type="match status" value="1"/>
</dbReference>
<dbReference type="SMART" id="SM00849">
    <property type="entry name" value="Lactamase_B"/>
    <property type="match status" value="1"/>
</dbReference>
<keyword evidence="3" id="KW-0378">Hydrolase</keyword>
<comment type="cofactor">
    <cofactor evidence="1">
        <name>Zn(2+)</name>
        <dbReference type="ChEBI" id="CHEBI:29105"/>
    </cofactor>
</comment>
<keyword evidence="4" id="KW-0862">Zinc</keyword>
<dbReference type="SUPFAM" id="SSF56281">
    <property type="entry name" value="Metallo-hydrolase/oxidoreductase"/>
    <property type="match status" value="1"/>
</dbReference>
<feature type="domain" description="Metallo-beta-lactamase" evidence="5">
    <location>
        <begin position="12"/>
        <end position="194"/>
    </location>
</feature>
<dbReference type="CDD" id="cd06262">
    <property type="entry name" value="metallo-hydrolase-like_MBL-fold"/>
    <property type="match status" value="1"/>
</dbReference>
<gene>
    <name evidence="6" type="ORF">SAMN02910293_01095</name>
</gene>
<dbReference type="STRING" id="439219.SAMN02910293_01095"/>
<organism evidence="6 7">
    <name type="scientific">Streptococcus henryi</name>
    <dbReference type="NCBI Taxonomy" id="439219"/>
    <lineage>
        <taxon>Bacteria</taxon>
        <taxon>Bacillati</taxon>
        <taxon>Bacillota</taxon>
        <taxon>Bacilli</taxon>
        <taxon>Lactobacillales</taxon>
        <taxon>Streptococcaceae</taxon>
        <taxon>Streptococcus</taxon>
    </lineage>
</organism>
<dbReference type="RefSeq" id="WP_026183187.1">
    <property type="nucleotide sequence ID" value="NZ_FMXP01000013.1"/>
</dbReference>
<accession>A0A1G6BMG7</accession>